<comment type="caution">
    <text evidence="1">The sequence shown here is derived from an EMBL/GenBank/DDBJ whole genome shotgun (WGS) entry which is preliminary data.</text>
</comment>
<reference evidence="1" key="1">
    <citation type="submission" date="2022-11" db="EMBL/GenBank/DDBJ databases">
        <authorList>
            <person name="Petersen C."/>
        </authorList>
    </citation>
    <scope>NUCLEOTIDE SEQUENCE</scope>
    <source>
        <strain evidence="1">IBT 21917</strain>
    </source>
</reference>
<name>A0A9W9LI32_9EURO</name>
<evidence type="ECO:0000313" key="1">
    <source>
        <dbReference type="EMBL" id="KAJ5156838.1"/>
    </source>
</evidence>
<dbReference type="PANTHER" id="PTHR36205">
    <property type="entry name" value="CHROMOSOME 19, WHOLE GENOME SHOTGUN SEQUENCE"/>
    <property type="match status" value="1"/>
</dbReference>
<gene>
    <name evidence="1" type="ORF">N7492_009641</name>
</gene>
<protein>
    <submittedName>
        <fullName evidence="1">Uncharacterized protein</fullName>
    </submittedName>
</protein>
<dbReference type="AlphaFoldDB" id="A0A9W9LI32"/>
<dbReference type="InterPro" id="IPR021822">
    <property type="entry name" value="DUF3405"/>
</dbReference>
<evidence type="ECO:0000313" key="2">
    <source>
        <dbReference type="Proteomes" id="UP001146351"/>
    </source>
</evidence>
<accession>A0A9W9LI32</accession>
<keyword evidence="2" id="KW-1185">Reference proteome</keyword>
<dbReference type="OrthoDB" id="3353407at2759"/>
<dbReference type="Proteomes" id="UP001146351">
    <property type="component" value="Unassembled WGS sequence"/>
</dbReference>
<dbReference type="PANTHER" id="PTHR36205:SF4">
    <property type="match status" value="1"/>
</dbReference>
<organism evidence="1 2">
    <name type="scientific">Penicillium capsulatum</name>
    <dbReference type="NCBI Taxonomy" id="69766"/>
    <lineage>
        <taxon>Eukaryota</taxon>
        <taxon>Fungi</taxon>
        <taxon>Dikarya</taxon>
        <taxon>Ascomycota</taxon>
        <taxon>Pezizomycotina</taxon>
        <taxon>Eurotiomycetes</taxon>
        <taxon>Eurotiomycetidae</taxon>
        <taxon>Eurotiales</taxon>
        <taxon>Aspergillaceae</taxon>
        <taxon>Penicillium</taxon>
    </lineage>
</organism>
<reference evidence="1" key="2">
    <citation type="journal article" date="2023" name="IMA Fungus">
        <title>Comparative genomic study of the Penicillium genus elucidates a diverse pangenome and 15 lateral gene transfer events.</title>
        <authorList>
            <person name="Petersen C."/>
            <person name="Sorensen T."/>
            <person name="Nielsen M.R."/>
            <person name="Sondergaard T.E."/>
            <person name="Sorensen J.L."/>
            <person name="Fitzpatrick D.A."/>
            <person name="Frisvad J.C."/>
            <person name="Nielsen K.L."/>
        </authorList>
    </citation>
    <scope>NUCLEOTIDE SEQUENCE</scope>
    <source>
        <strain evidence="1">IBT 21917</strain>
    </source>
</reference>
<dbReference type="Pfam" id="PF11885">
    <property type="entry name" value="DUF3405"/>
    <property type="match status" value="1"/>
</dbReference>
<proteinExistence type="predicted"/>
<sequence>MCTNRVSRYSPYGYVDAMAHNRTDDTVGSKSASHVQWEKVNWASLQRDCLQRNGPRFHTIEPREKKIWTLDKRLDRPDESKTEETNPKALPRTAVILRSWLNMKYKENDLHHIRAMIMEMSLASGGEYEVVLLVDCHDEKLPDPHNQAAIDQFKEQHLPQELREIAVFFNKKMLRSWYPDIDEHEAIVQYYQPTQIYSRLHPQYDYIWQFEMDSRYTGHYYSLVHQATEFAKQQPRKHLWERNSYFYMPAVHGSWENFTEKVDRDMVGLKSVWGAVPTESILVEGEAPIPPVRTPAEDHYEWGVGEEADLITWLPHFDPTDTDWPFKDKVYNFPEGRNIPRRSAVVAMSRVSKKLLRVMHDDKVRGGYGLASEMSCVSWALFYGLKAVQIPLPVYHEHDWDPQELNRRANAGKPGRINAEMDSLWSWELNDDIIFGSNFNFNSDFSGKLFRAWMGLDSAAEWEEENPRLCFPPILFHPVKDLSPN</sequence>
<dbReference type="EMBL" id="JAPQKO010000006">
    <property type="protein sequence ID" value="KAJ5156838.1"/>
    <property type="molecule type" value="Genomic_DNA"/>
</dbReference>